<name>F0ZX07_DICPU</name>
<protein>
    <submittedName>
        <fullName evidence="1">Uncharacterized protein</fullName>
    </submittedName>
</protein>
<dbReference type="AlphaFoldDB" id="F0ZX07"/>
<keyword evidence="2" id="KW-1185">Reference proteome</keyword>
<proteinExistence type="predicted"/>
<gene>
    <name evidence="1" type="ORF">DICPUDRAFT_156613</name>
</gene>
<dbReference type="VEuPathDB" id="AmoebaDB:DICPUDRAFT_156613"/>
<evidence type="ECO:0000313" key="2">
    <source>
        <dbReference type="Proteomes" id="UP000001064"/>
    </source>
</evidence>
<evidence type="ECO:0000313" key="1">
    <source>
        <dbReference type="EMBL" id="EGC31520.1"/>
    </source>
</evidence>
<dbReference type="GeneID" id="10505705"/>
<accession>F0ZX07</accession>
<dbReference type="KEGG" id="dpp:DICPUDRAFT_156613"/>
<sequence length="96" mass="10123">MNYCSIIIISKLISITIIKSHKVAETQILSISGKSAKAKFKSIASSCKNSKATITAAGAASCAATGGEGCTGGTGYNSRTFRTIRIRRSSIRKSQY</sequence>
<dbReference type="EMBL" id="GL871248">
    <property type="protein sequence ID" value="EGC31520.1"/>
    <property type="molecule type" value="Genomic_DNA"/>
</dbReference>
<dbReference type="InParanoid" id="F0ZX07"/>
<organism evidence="1 2">
    <name type="scientific">Dictyostelium purpureum</name>
    <name type="common">Slime mold</name>
    <dbReference type="NCBI Taxonomy" id="5786"/>
    <lineage>
        <taxon>Eukaryota</taxon>
        <taxon>Amoebozoa</taxon>
        <taxon>Evosea</taxon>
        <taxon>Eumycetozoa</taxon>
        <taxon>Dictyostelia</taxon>
        <taxon>Dictyosteliales</taxon>
        <taxon>Dictyosteliaceae</taxon>
        <taxon>Dictyostelium</taxon>
    </lineage>
</organism>
<dbReference type="RefSeq" id="XP_003291948.1">
    <property type="nucleotide sequence ID" value="XM_003291900.1"/>
</dbReference>
<dbReference type="Proteomes" id="UP000001064">
    <property type="component" value="Unassembled WGS sequence"/>
</dbReference>
<reference evidence="2" key="1">
    <citation type="journal article" date="2011" name="Genome Biol.">
        <title>Comparative genomics of the social amoebae Dictyostelium discoideum and Dictyostelium purpureum.</title>
        <authorList>
            <consortium name="US DOE Joint Genome Institute (JGI-PGF)"/>
            <person name="Sucgang R."/>
            <person name="Kuo A."/>
            <person name="Tian X."/>
            <person name="Salerno W."/>
            <person name="Parikh A."/>
            <person name="Feasley C.L."/>
            <person name="Dalin E."/>
            <person name="Tu H."/>
            <person name="Huang E."/>
            <person name="Barry K."/>
            <person name="Lindquist E."/>
            <person name="Shapiro H."/>
            <person name="Bruce D."/>
            <person name="Schmutz J."/>
            <person name="Salamov A."/>
            <person name="Fey P."/>
            <person name="Gaudet P."/>
            <person name="Anjard C."/>
            <person name="Babu M.M."/>
            <person name="Basu S."/>
            <person name="Bushmanova Y."/>
            <person name="van der Wel H."/>
            <person name="Katoh-Kurasawa M."/>
            <person name="Dinh C."/>
            <person name="Coutinho P.M."/>
            <person name="Saito T."/>
            <person name="Elias M."/>
            <person name="Schaap P."/>
            <person name="Kay R.R."/>
            <person name="Henrissat B."/>
            <person name="Eichinger L."/>
            <person name="Rivero F."/>
            <person name="Putnam N.H."/>
            <person name="West C.M."/>
            <person name="Loomis W.F."/>
            <person name="Chisholm R.L."/>
            <person name="Shaulsky G."/>
            <person name="Strassmann J.E."/>
            <person name="Queller D.C."/>
            <person name="Kuspa A."/>
            <person name="Grigoriev I.V."/>
        </authorList>
    </citation>
    <scope>NUCLEOTIDE SEQUENCE [LARGE SCALE GENOMIC DNA]</scope>
    <source>
        <strain evidence="2">QSDP1</strain>
    </source>
</reference>